<name>A2FMB6_TRIV3</name>
<dbReference type="PANTHER" id="PTHR24159">
    <property type="match status" value="1"/>
</dbReference>
<keyword evidence="1" id="KW-1133">Transmembrane helix</keyword>
<evidence type="ECO:0000313" key="2">
    <source>
        <dbReference type="EMBL" id="EAX93972.1"/>
    </source>
</evidence>
<organism evidence="2 3">
    <name type="scientific">Trichomonas vaginalis (strain ATCC PRA-98 / G3)</name>
    <dbReference type="NCBI Taxonomy" id="412133"/>
    <lineage>
        <taxon>Eukaryota</taxon>
        <taxon>Metamonada</taxon>
        <taxon>Parabasalia</taxon>
        <taxon>Trichomonadida</taxon>
        <taxon>Trichomonadidae</taxon>
        <taxon>Trichomonas</taxon>
    </lineage>
</organism>
<dbReference type="VEuPathDB" id="TrichDB:TVAG_429020"/>
<dbReference type="SUPFAM" id="SSF48403">
    <property type="entry name" value="Ankyrin repeat"/>
    <property type="match status" value="1"/>
</dbReference>
<dbReference type="PANTHER" id="PTHR24159:SF5">
    <property type="entry name" value="ANK_REP_REGION DOMAIN-CONTAINING PROTEIN"/>
    <property type="match status" value="1"/>
</dbReference>
<dbReference type="RefSeq" id="XP_001306902.1">
    <property type="nucleotide sequence ID" value="XM_001306901.1"/>
</dbReference>
<feature type="transmembrane region" description="Helical" evidence="1">
    <location>
        <begin position="150"/>
        <end position="172"/>
    </location>
</feature>
<accession>A2FMB6</accession>
<reference evidence="2" key="1">
    <citation type="submission" date="2006-10" db="EMBL/GenBank/DDBJ databases">
        <authorList>
            <person name="Amadeo P."/>
            <person name="Zhao Q."/>
            <person name="Wortman J."/>
            <person name="Fraser-Liggett C."/>
            <person name="Carlton J."/>
        </authorList>
    </citation>
    <scope>NUCLEOTIDE SEQUENCE</scope>
    <source>
        <strain evidence="2">G3</strain>
    </source>
</reference>
<sequence length="181" mass="21142">MKEEEILNIYPTDSPLFYIAWDKIDELKRKFPNLDVNKYIQPEYPLNCAIQYGSELCFNYLKNLGAEYNKTSEKYAVQGGNINIFMQMIEDGKLFANMINTALDYHNFEIADYLKSNFGQTPNSIAECMYFGNYNVASFLLSNGADINEVYIIFLFILCIVLWNSLSSYNIFCCFMKFFIY</sequence>
<dbReference type="VEuPathDB" id="TrichDB:TVAGG3_0864840"/>
<dbReference type="Gene3D" id="1.25.40.20">
    <property type="entry name" value="Ankyrin repeat-containing domain"/>
    <property type="match status" value="1"/>
</dbReference>
<reference evidence="2" key="2">
    <citation type="journal article" date="2007" name="Science">
        <title>Draft genome sequence of the sexually transmitted pathogen Trichomonas vaginalis.</title>
        <authorList>
            <person name="Carlton J.M."/>
            <person name="Hirt R.P."/>
            <person name="Silva J.C."/>
            <person name="Delcher A.L."/>
            <person name="Schatz M."/>
            <person name="Zhao Q."/>
            <person name="Wortman J.R."/>
            <person name="Bidwell S.L."/>
            <person name="Alsmark U.C.M."/>
            <person name="Besteiro S."/>
            <person name="Sicheritz-Ponten T."/>
            <person name="Noel C.J."/>
            <person name="Dacks J.B."/>
            <person name="Foster P.G."/>
            <person name="Simillion C."/>
            <person name="Van de Peer Y."/>
            <person name="Miranda-Saavedra D."/>
            <person name="Barton G.J."/>
            <person name="Westrop G.D."/>
            <person name="Mueller S."/>
            <person name="Dessi D."/>
            <person name="Fiori P.L."/>
            <person name="Ren Q."/>
            <person name="Paulsen I."/>
            <person name="Zhang H."/>
            <person name="Bastida-Corcuera F.D."/>
            <person name="Simoes-Barbosa A."/>
            <person name="Brown M.T."/>
            <person name="Hayes R.D."/>
            <person name="Mukherjee M."/>
            <person name="Okumura C.Y."/>
            <person name="Schneider R."/>
            <person name="Smith A.J."/>
            <person name="Vanacova S."/>
            <person name="Villalvazo M."/>
            <person name="Haas B.J."/>
            <person name="Pertea M."/>
            <person name="Feldblyum T.V."/>
            <person name="Utterback T.R."/>
            <person name="Shu C.L."/>
            <person name="Osoegawa K."/>
            <person name="de Jong P.J."/>
            <person name="Hrdy I."/>
            <person name="Horvathova L."/>
            <person name="Zubacova Z."/>
            <person name="Dolezal P."/>
            <person name="Malik S.B."/>
            <person name="Logsdon J.M. Jr."/>
            <person name="Henze K."/>
            <person name="Gupta A."/>
            <person name="Wang C.C."/>
            <person name="Dunne R.L."/>
            <person name="Upcroft J.A."/>
            <person name="Upcroft P."/>
            <person name="White O."/>
            <person name="Salzberg S.L."/>
            <person name="Tang P."/>
            <person name="Chiu C.-H."/>
            <person name="Lee Y.-S."/>
            <person name="Embley T.M."/>
            <person name="Coombs G.H."/>
            <person name="Mottram J.C."/>
            <person name="Tachezy J."/>
            <person name="Fraser-Liggett C.M."/>
            <person name="Johnson P.J."/>
        </authorList>
    </citation>
    <scope>NUCLEOTIDE SEQUENCE [LARGE SCALE GENOMIC DNA]</scope>
    <source>
        <strain evidence="2">G3</strain>
    </source>
</reference>
<dbReference type="KEGG" id="tva:4751698"/>
<protein>
    <recommendedName>
        <fullName evidence="4">DUF3447 domain-containing protein</fullName>
    </recommendedName>
</protein>
<dbReference type="Proteomes" id="UP000001542">
    <property type="component" value="Unassembled WGS sequence"/>
</dbReference>
<evidence type="ECO:0000256" key="1">
    <source>
        <dbReference type="SAM" id="Phobius"/>
    </source>
</evidence>
<dbReference type="InterPro" id="IPR036770">
    <property type="entry name" value="Ankyrin_rpt-contain_sf"/>
</dbReference>
<keyword evidence="1" id="KW-0472">Membrane</keyword>
<dbReference type="AlphaFoldDB" id="A2FMB6"/>
<keyword evidence="3" id="KW-1185">Reference proteome</keyword>
<evidence type="ECO:0000313" key="3">
    <source>
        <dbReference type="Proteomes" id="UP000001542"/>
    </source>
</evidence>
<evidence type="ECO:0008006" key="4">
    <source>
        <dbReference type="Google" id="ProtNLM"/>
    </source>
</evidence>
<gene>
    <name evidence="2" type="ORF">TVAG_429020</name>
</gene>
<dbReference type="SMR" id="A2FMB6"/>
<keyword evidence="1" id="KW-0812">Transmembrane</keyword>
<dbReference type="EMBL" id="DS113883">
    <property type="protein sequence ID" value="EAX93972.1"/>
    <property type="molecule type" value="Genomic_DNA"/>
</dbReference>
<proteinExistence type="predicted"/>
<dbReference type="InParanoid" id="A2FMB6"/>